<evidence type="ECO:0000313" key="3">
    <source>
        <dbReference type="Proteomes" id="UP000291822"/>
    </source>
</evidence>
<evidence type="ECO:0008006" key="4">
    <source>
        <dbReference type="Google" id="ProtNLM"/>
    </source>
</evidence>
<name>A0A4R0YVW2_9GAMM</name>
<keyword evidence="3" id="KW-1185">Reference proteome</keyword>
<feature type="transmembrane region" description="Helical" evidence="1">
    <location>
        <begin position="68"/>
        <end position="89"/>
    </location>
</feature>
<dbReference type="EMBL" id="SJTG01000002">
    <property type="protein sequence ID" value="TCI11123.1"/>
    <property type="molecule type" value="Genomic_DNA"/>
</dbReference>
<feature type="transmembrane region" description="Helical" evidence="1">
    <location>
        <begin position="43"/>
        <end position="61"/>
    </location>
</feature>
<dbReference type="InterPro" id="IPR037185">
    <property type="entry name" value="EmrE-like"/>
</dbReference>
<keyword evidence="1" id="KW-0472">Membrane</keyword>
<reference evidence="2 3" key="1">
    <citation type="submission" date="2019-02" db="EMBL/GenBank/DDBJ databases">
        <title>Dyella amyloliquefaciens sp. nov., isolated from forest soil.</title>
        <authorList>
            <person name="Gao Z.-H."/>
            <person name="Qiu L.-H."/>
        </authorList>
    </citation>
    <scope>NUCLEOTIDE SEQUENCE [LARGE SCALE GENOMIC DNA]</scope>
    <source>
        <strain evidence="2 3">KACC 12747</strain>
    </source>
</reference>
<dbReference type="AlphaFoldDB" id="A0A4R0YVW2"/>
<accession>A0A4R0YVW2</accession>
<dbReference type="Proteomes" id="UP000291822">
    <property type="component" value="Unassembled WGS sequence"/>
</dbReference>
<keyword evidence="1" id="KW-1133">Transmembrane helix</keyword>
<proteinExistence type="predicted"/>
<dbReference type="SUPFAM" id="SSF103481">
    <property type="entry name" value="Multidrug resistance efflux transporter EmrE"/>
    <property type="match status" value="1"/>
</dbReference>
<dbReference type="Gene3D" id="1.10.3730.20">
    <property type="match status" value="1"/>
</dbReference>
<feature type="transmembrane region" description="Helical" evidence="1">
    <location>
        <begin position="95"/>
        <end position="112"/>
    </location>
</feature>
<gene>
    <name evidence="2" type="ORF">EZM97_20135</name>
</gene>
<keyword evidence="1" id="KW-0812">Transmembrane</keyword>
<sequence length="117" mass="13007">MNLAIVCYATFLATLLTGAQIMFKLFAINRRLDAFYWPQYLPLTGALTLYFAVFVIYAHILKRLPLSLLYPTYTALSVLLTYAASTAIFREQVTVRSLVGCVMLVGAVYLIASPASK</sequence>
<evidence type="ECO:0000313" key="2">
    <source>
        <dbReference type="EMBL" id="TCI11123.1"/>
    </source>
</evidence>
<protein>
    <recommendedName>
        <fullName evidence="4">Multidrug transporter</fullName>
    </recommendedName>
</protein>
<organism evidence="2 3">
    <name type="scientific">Dyella soli</name>
    <dbReference type="NCBI Taxonomy" id="522319"/>
    <lineage>
        <taxon>Bacteria</taxon>
        <taxon>Pseudomonadati</taxon>
        <taxon>Pseudomonadota</taxon>
        <taxon>Gammaproteobacteria</taxon>
        <taxon>Lysobacterales</taxon>
        <taxon>Rhodanobacteraceae</taxon>
        <taxon>Dyella</taxon>
    </lineage>
</organism>
<evidence type="ECO:0000256" key="1">
    <source>
        <dbReference type="SAM" id="Phobius"/>
    </source>
</evidence>
<dbReference type="RefSeq" id="WP_131409813.1">
    <property type="nucleotide sequence ID" value="NZ_SJTG01000002.1"/>
</dbReference>
<comment type="caution">
    <text evidence="2">The sequence shown here is derived from an EMBL/GenBank/DDBJ whole genome shotgun (WGS) entry which is preliminary data.</text>
</comment>